<proteinExistence type="predicted"/>
<name>A0A6C0EW95_9ZZZZ</name>
<keyword evidence="1" id="KW-1133">Transmembrane helix</keyword>
<evidence type="ECO:0000313" key="2">
    <source>
        <dbReference type="EMBL" id="QHT31505.1"/>
    </source>
</evidence>
<reference evidence="2" key="1">
    <citation type="journal article" date="2020" name="Nature">
        <title>Giant virus diversity and host interactions through global metagenomics.</title>
        <authorList>
            <person name="Schulz F."/>
            <person name="Roux S."/>
            <person name="Paez-Espino D."/>
            <person name="Jungbluth S."/>
            <person name="Walsh D.A."/>
            <person name="Denef V.J."/>
            <person name="McMahon K.D."/>
            <person name="Konstantinidis K.T."/>
            <person name="Eloe-Fadrosh E.A."/>
            <person name="Kyrpides N.C."/>
            <person name="Woyke T."/>
        </authorList>
    </citation>
    <scope>NUCLEOTIDE SEQUENCE</scope>
    <source>
        <strain evidence="2">GVMAG-M-3300009155-2</strain>
    </source>
</reference>
<organism evidence="2">
    <name type="scientific">viral metagenome</name>
    <dbReference type="NCBI Taxonomy" id="1070528"/>
    <lineage>
        <taxon>unclassified sequences</taxon>
        <taxon>metagenomes</taxon>
        <taxon>organismal metagenomes</taxon>
    </lineage>
</organism>
<keyword evidence="1" id="KW-0472">Membrane</keyword>
<feature type="transmembrane region" description="Helical" evidence="1">
    <location>
        <begin position="6"/>
        <end position="23"/>
    </location>
</feature>
<keyword evidence="1" id="KW-0812">Transmembrane</keyword>
<dbReference type="AlphaFoldDB" id="A0A6C0EW95"/>
<sequence>MDNVFIVAGIISFTFIITKFIEMRFIEKENKPLKLLIRDALLVYFSVICGYFIFDQLNPIIINGVEGNKITPVFTDNPEF</sequence>
<dbReference type="EMBL" id="MN738923">
    <property type="protein sequence ID" value="QHT31505.1"/>
    <property type="molecule type" value="Genomic_DNA"/>
</dbReference>
<accession>A0A6C0EW95</accession>
<protein>
    <submittedName>
        <fullName evidence="2">Uncharacterized protein</fullName>
    </submittedName>
</protein>
<feature type="transmembrane region" description="Helical" evidence="1">
    <location>
        <begin position="35"/>
        <end position="54"/>
    </location>
</feature>
<evidence type="ECO:0000256" key="1">
    <source>
        <dbReference type="SAM" id="Phobius"/>
    </source>
</evidence>